<proteinExistence type="predicted"/>
<dbReference type="InterPro" id="IPR029044">
    <property type="entry name" value="Nucleotide-diphossugar_trans"/>
</dbReference>
<keyword evidence="1" id="KW-0472">Membrane</keyword>
<sequence length="262" mass="30159">MITFIIPTIGKDTLKNSIESLKNQTDDNWKAIIIFDGLKPNIEIDNPKITVLDIEKKGVGGNGAGIVRNYGMEKVDSEWIAFLDDDDTIAPDYVETFNKEIQEHPYVDVIIFRMYRYNWEPNVIPFPESDNFHANEVGISFALKTKIFKSGLKFEPSSGEDFMYLTNIRANNYCMMISPYVKYFVHGKTDPEKINIVGTRGIINKKTEGFSLLKESHLKADEYIPILFFLFVIIYLIFGNVKKIKDVLFVVLFLIVLQKLVY</sequence>
<feature type="transmembrane region" description="Helical" evidence="1">
    <location>
        <begin position="220"/>
        <end position="238"/>
    </location>
</feature>
<keyword evidence="1" id="KW-1133">Transmembrane helix</keyword>
<accession>A0A6C0B8T6</accession>
<dbReference type="CDD" id="cd00761">
    <property type="entry name" value="Glyco_tranf_GTA_type"/>
    <property type="match status" value="1"/>
</dbReference>
<dbReference type="AlphaFoldDB" id="A0A6C0B8T6"/>
<dbReference type="EMBL" id="MN739090">
    <property type="protein sequence ID" value="QHS87959.1"/>
    <property type="molecule type" value="Genomic_DNA"/>
</dbReference>
<dbReference type="Gene3D" id="3.90.550.10">
    <property type="entry name" value="Spore Coat Polysaccharide Biosynthesis Protein SpsA, Chain A"/>
    <property type="match status" value="1"/>
</dbReference>
<keyword evidence="1" id="KW-0812">Transmembrane</keyword>
<evidence type="ECO:0000259" key="2">
    <source>
        <dbReference type="Pfam" id="PF00535"/>
    </source>
</evidence>
<feature type="domain" description="Glycosyltransferase 2-like" evidence="2">
    <location>
        <begin position="4"/>
        <end position="125"/>
    </location>
</feature>
<organism evidence="3">
    <name type="scientific">viral metagenome</name>
    <dbReference type="NCBI Taxonomy" id="1070528"/>
    <lineage>
        <taxon>unclassified sequences</taxon>
        <taxon>metagenomes</taxon>
        <taxon>organismal metagenomes</taxon>
    </lineage>
</organism>
<dbReference type="Pfam" id="PF00535">
    <property type="entry name" value="Glycos_transf_2"/>
    <property type="match status" value="1"/>
</dbReference>
<dbReference type="SUPFAM" id="SSF53448">
    <property type="entry name" value="Nucleotide-diphospho-sugar transferases"/>
    <property type="match status" value="1"/>
</dbReference>
<dbReference type="InterPro" id="IPR001173">
    <property type="entry name" value="Glyco_trans_2-like"/>
</dbReference>
<protein>
    <recommendedName>
        <fullName evidence="2">Glycosyltransferase 2-like domain-containing protein</fullName>
    </recommendedName>
</protein>
<dbReference type="PANTHER" id="PTHR43685:SF2">
    <property type="entry name" value="GLYCOSYLTRANSFERASE 2-LIKE DOMAIN-CONTAINING PROTEIN"/>
    <property type="match status" value="1"/>
</dbReference>
<dbReference type="PANTHER" id="PTHR43685">
    <property type="entry name" value="GLYCOSYLTRANSFERASE"/>
    <property type="match status" value="1"/>
</dbReference>
<reference evidence="3" key="1">
    <citation type="journal article" date="2020" name="Nature">
        <title>Giant virus diversity and host interactions through global metagenomics.</title>
        <authorList>
            <person name="Schulz F."/>
            <person name="Roux S."/>
            <person name="Paez-Espino D."/>
            <person name="Jungbluth S."/>
            <person name="Walsh D.A."/>
            <person name="Denef V.J."/>
            <person name="McMahon K.D."/>
            <person name="Konstantinidis K.T."/>
            <person name="Eloe-Fadrosh E.A."/>
            <person name="Kyrpides N.C."/>
            <person name="Woyke T."/>
        </authorList>
    </citation>
    <scope>NUCLEOTIDE SEQUENCE</scope>
    <source>
        <strain evidence="3">GVMAG-M-3300010158-13</strain>
    </source>
</reference>
<dbReference type="InterPro" id="IPR050834">
    <property type="entry name" value="Glycosyltransf_2"/>
</dbReference>
<evidence type="ECO:0000256" key="1">
    <source>
        <dbReference type="SAM" id="Phobius"/>
    </source>
</evidence>
<evidence type="ECO:0000313" key="3">
    <source>
        <dbReference type="EMBL" id="QHS87959.1"/>
    </source>
</evidence>
<name>A0A6C0B8T6_9ZZZZ</name>